<gene>
    <name evidence="2" type="ORF">CRE_19370</name>
</gene>
<accession>E3N581</accession>
<dbReference type="AlphaFoldDB" id="E3N581"/>
<dbReference type="HOGENOM" id="CLU_1009150_0_0_1"/>
<organism evidence="3">
    <name type="scientific">Caenorhabditis remanei</name>
    <name type="common">Caenorhabditis vulgaris</name>
    <dbReference type="NCBI Taxonomy" id="31234"/>
    <lineage>
        <taxon>Eukaryota</taxon>
        <taxon>Metazoa</taxon>
        <taxon>Ecdysozoa</taxon>
        <taxon>Nematoda</taxon>
        <taxon>Chromadorea</taxon>
        <taxon>Rhabditida</taxon>
        <taxon>Rhabditina</taxon>
        <taxon>Rhabditomorpha</taxon>
        <taxon>Rhabditoidea</taxon>
        <taxon>Rhabditidae</taxon>
        <taxon>Peloderinae</taxon>
        <taxon>Caenorhabditis</taxon>
    </lineage>
</organism>
<reference evidence="2" key="1">
    <citation type="submission" date="2007-07" db="EMBL/GenBank/DDBJ databases">
        <title>PCAP assembly of the Caenorhabditis remanei genome.</title>
        <authorList>
            <consortium name="The Caenorhabditis remanei Sequencing Consortium"/>
            <person name="Wilson R.K."/>
        </authorList>
    </citation>
    <scope>NUCLEOTIDE SEQUENCE [LARGE SCALE GENOMIC DNA]</scope>
    <source>
        <strain evidence="2">PB4641</strain>
    </source>
</reference>
<feature type="transmembrane region" description="Helical" evidence="1">
    <location>
        <begin position="92"/>
        <end position="113"/>
    </location>
</feature>
<keyword evidence="1" id="KW-0472">Membrane</keyword>
<sequence>MNVSALLPNKPKSLIPRLFEDLLSKQHRSRNHQEIVVEYTKLLIEQNDKIRGCSAPNEEELVELENIRNVLLGEWNVAKFRNANASMPLGKMFMLCIVMMVCINVTFDILLIFKINLESMWHPCIYSFEFFIFMVFQFVLYCCHRNKTEVYIENEDIENGNDKKIVLFSKDAEEKTNPSSYTKKVLELVEFYSKEIMPLQQKRSLLDTQDFLWIILGFSILTVSLYAHFGYFLIEFIKNPSIGSYILSSLMLFLASVLTMFILYSLLEFINNGVVF</sequence>
<keyword evidence="1" id="KW-0812">Transmembrane</keyword>
<evidence type="ECO:0000313" key="3">
    <source>
        <dbReference type="Proteomes" id="UP000008281"/>
    </source>
</evidence>
<name>E3N581_CAERE</name>
<evidence type="ECO:0000313" key="2">
    <source>
        <dbReference type="EMBL" id="EFO87004.1"/>
    </source>
</evidence>
<evidence type="ECO:0000256" key="1">
    <source>
        <dbReference type="SAM" id="Phobius"/>
    </source>
</evidence>
<proteinExistence type="predicted"/>
<keyword evidence="3" id="KW-1185">Reference proteome</keyword>
<dbReference type="Proteomes" id="UP000008281">
    <property type="component" value="Unassembled WGS sequence"/>
</dbReference>
<feature type="transmembrane region" description="Helical" evidence="1">
    <location>
        <begin position="211"/>
        <end position="234"/>
    </location>
</feature>
<feature type="transmembrane region" description="Helical" evidence="1">
    <location>
        <begin position="246"/>
        <end position="267"/>
    </location>
</feature>
<protein>
    <submittedName>
        <fullName evidence="2">Uncharacterized protein</fullName>
    </submittedName>
</protein>
<keyword evidence="1" id="KW-1133">Transmembrane helix</keyword>
<dbReference type="EMBL" id="DS268530">
    <property type="protein sequence ID" value="EFO87004.1"/>
    <property type="molecule type" value="Genomic_DNA"/>
</dbReference>
<feature type="transmembrane region" description="Helical" evidence="1">
    <location>
        <begin position="125"/>
        <end position="143"/>
    </location>
</feature>
<dbReference type="InParanoid" id="E3N581"/>